<keyword evidence="3" id="KW-1185">Reference proteome</keyword>
<protein>
    <submittedName>
        <fullName evidence="2">Uncharacterized protein</fullName>
    </submittedName>
</protein>
<evidence type="ECO:0000313" key="3">
    <source>
        <dbReference type="Proteomes" id="UP000314980"/>
    </source>
</evidence>
<sequence length="151" mass="16612">MAAQPLTEWSNGLPDCFEDVSTCCYGFWCCPCLAGTVAGRFGENRCLLLFDVCTPAVFTACGIPLFIPPAVLSLRSAMRNRYGIKGSICKDIAASCCCMWCTWCQMHRELKYRHKAPTVIVNVQPAPIVMPERSPPSVVIMNQPGIVMNSN</sequence>
<dbReference type="Pfam" id="PF04749">
    <property type="entry name" value="PLAC8"/>
    <property type="match status" value="1"/>
</dbReference>
<dbReference type="STRING" id="8187.ENSLCAP00010019651"/>
<dbReference type="NCBIfam" id="TIGR01571">
    <property type="entry name" value="A_thal_Cys_rich"/>
    <property type="match status" value="1"/>
</dbReference>
<dbReference type="AlphaFoldDB" id="A0A4W6D4J3"/>
<organism evidence="2 3">
    <name type="scientific">Lates calcarifer</name>
    <name type="common">Barramundi</name>
    <name type="synonym">Holocentrus calcarifer</name>
    <dbReference type="NCBI Taxonomy" id="8187"/>
    <lineage>
        <taxon>Eukaryota</taxon>
        <taxon>Metazoa</taxon>
        <taxon>Chordata</taxon>
        <taxon>Craniata</taxon>
        <taxon>Vertebrata</taxon>
        <taxon>Euteleostomi</taxon>
        <taxon>Actinopterygii</taxon>
        <taxon>Neopterygii</taxon>
        <taxon>Teleostei</taxon>
        <taxon>Neoteleostei</taxon>
        <taxon>Acanthomorphata</taxon>
        <taxon>Carangaria</taxon>
        <taxon>Carangaria incertae sedis</taxon>
        <taxon>Centropomidae</taxon>
        <taxon>Lates</taxon>
    </lineage>
</organism>
<dbReference type="GeneTree" id="ENSGT00940000163701"/>
<name>A0A4W6D4J3_LATCA</name>
<dbReference type="InParanoid" id="A0A4W6D4J3"/>
<reference evidence="3" key="1">
    <citation type="submission" date="2015-09" db="EMBL/GenBank/DDBJ databases">
        <authorList>
            <person name="Sai Rama Sridatta P."/>
        </authorList>
    </citation>
    <scope>NUCLEOTIDE SEQUENCE [LARGE SCALE GENOMIC DNA]</scope>
</reference>
<dbReference type="InterPro" id="IPR006461">
    <property type="entry name" value="PLAC_motif_containing"/>
</dbReference>
<comment type="similarity">
    <text evidence="1">Belongs to the cornifelin family.</text>
</comment>
<proteinExistence type="inferred from homology"/>
<reference evidence="2" key="3">
    <citation type="submission" date="2025-09" db="UniProtKB">
        <authorList>
            <consortium name="Ensembl"/>
        </authorList>
    </citation>
    <scope>IDENTIFICATION</scope>
</reference>
<dbReference type="Proteomes" id="UP000314980">
    <property type="component" value="Unassembled WGS sequence"/>
</dbReference>
<dbReference type="PANTHER" id="PTHR15907">
    <property type="entry name" value="DUF614 FAMILY PROTEIN-RELATED"/>
    <property type="match status" value="1"/>
</dbReference>
<evidence type="ECO:0000313" key="2">
    <source>
        <dbReference type="Ensembl" id="ENSLCAP00010019651.1"/>
    </source>
</evidence>
<dbReference type="Ensembl" id="ENSLCAT00010020076.1">
    <property type="protein sequence ID" value="ENSLCAP00010019651.1"/>
    <property type="gene ID" value="ENSLCAG00010009285.1"/>
</dbReference>
<reference evidence="2" key="2">
    <citation type="submission" date="2025-08" db="UniProtKB">
        <authorList>
            <consortium name="Ensembl"/>
        </authorList>
    </citation>
    <scope>IDENTIFICATION</scope>
</reference>
<evidence type="ECO:0000256" key="1">
    <source>
        <dbReference type="ARBA" id="ARBA00009024"/>
    </source>
</evidence>
<accession>A0A4W6D4J3</accession>